<reference evidence="2 3" key="1">
    <citation type="submission" date="2018-07" db="EMBL/GenBank/DDBJ databases">
        <title>The genomes of Aspergillus section Nigri reveals drivers in fungal speciation.</title>
        <authorList>
            <consortium name="DOE Joint Genome Institute"/>
            <person name="Vesth T.C."/>
            <person name="Nybo J."/>
            <person name="Theobald S."/>
            <person name="Brandl J."/>
            <person name="Frisvad J.C."/>
            <person name="Nielsen K.F."/>
            <person name="Lyhne E.K."/>
            <person name="Kogle M.E."/>
            <person name="Kuo A."/>
            <person name="Riley R."/>
            <person name="Clum A."/>
            <person name="Nolan M."/>
            <person name="Lipzen A."/>
            <person name="Salamov A."/>
            <person name="Henrissat B."/>
            <person name="Wiebenga A."/>
            <person name="De vries R.P."/>
            <person name="Grigoriev I.V."/>
            <person name="Mortensen U.H."/>
            <person name="Andersen M.R."/>
            <person name="Baker S.E."/>
        </authorList>
    </citation>
    <scope>NUCLEOTIDE SEQUENCE [LARGE SCALE GENOMIC DNA]</scope>
    <source>
        <strain evidence="2 3">CBS 139.54b</strain>
    </source>
</reference>
<feature type="region of interest" description="Disordered" evidence="1">
    <location>
        <begin position="1"/>
        <end position="43"/>
    </location>
</feature>
<dbReference type="EMBL" id="KZ852034">
    <property type="protein sequence ID" value="RDH38132.1"/>
    <property type="molecule type" value="Genomic_DNA"/>
</dbReference>
<proteinExistence type="predicted"/>
<accession>A0A3F3QGT4</accession>
<evidence type="ECO:0000256" key="1">
    <source>
        <dbReference type="SAM" id="MobiDB-lite"/>
    </source>
</evidence>
<protein>
    <submittedName>
        <fullName evidence="2">Uncharacterized protein</fullName>
    </submittedName>
</protein>
<gene>
    <name evidence="2" type="ORF">BDQ94DRAFT_135718</name>
</gene>
<feature type="compositionally biased region" description="Basic and acidic residues" evidence="1">
    <location>
        <begin position="28"/>
        <end position="37"/>
    </location>
</feature>
<evidence type="ECO:0000313" key="3">
    <source>
        <dbReference type="Proteomes" id="UP000253729"/>
    </source>
</evidence>
<keyword evidence="3" id="KW-1185">Reference proteome</keyword>
<dbReference type="GeneID" id="38133094"/>
<name>A0A3F3QGT4_9EURO</name>
<dbReference type="AlphaFoldDB" id="A0A3F3QGT4"/>
<organism evidence="2 3">
    <name type="scientific">Aspergillus welwitschiae</name>
    <dbReference type="NCBI Taxonomy" id="1341132"/>
    <lineage>
        <taxon>Eukaryota</taxon>
        <taxon>Fungi</taxon>
        <taxon>Dikarya</taxon>
        <taxon>Ascomycota</taxon>
        <taxon>Pezizomycotina</taxon>
        <taxon>Eurotiomycetes</taxon>
        <taxon>Eurotiomycetidae</taxon>
        <taxon>Eurotiales</taxon>
        <taxon>Aspergillaceae</taxon>
        <taxon>Aspergillus</taxon>
        <taxon>Aspergillus subgen. Circumdati</taxon>
    </lineage>
</organism>
<dbReference type="RefSeq" id="XP_026631154.1">
    <property type="nucleotide sequence ID" value="XM_026764738.1"/>
</dbReference>
<evidence type="ECO:0000313" key="2">
    <source>
        <dbReference type="EMBL" id="RDH38132.1"/>
    </source>
</evidence>
<dbReference type="Proteomes" id="UP000253729">
    <property type="component" value="Unassembled WGS sequence"/>
</dbReference>
<sequence length="129" mass="14497">MRHDGQCANHGRAHTPKDRPSRQGRSLNRTDRGERESPPGSCDGVNLTCSQILFFGKKDFSKEESYLIPGSRMQWYVALSLPVPLNFPTTLNSLLSLLLNGCLKATQLLGMNMTNWPVTLEDLNYYPGR</sequence>